<feature type="region of interest" description="Disordered" evidence="1">
    <location>
        <begin position="346"/>
        <end position="368"/>
    </location>
</feature>
<feature type="region of interest" description="Disordered" evidence="1">
    <location>
        <begin position="51"/>
        <end position="87"/>
    </location>
</feature>
<feature type="compositionally biased region" description="Low complexity" evidence="1">
    <location>
        <begin position="258"/>
        <end position="271"/>
    </location>
</feature>
<evidence type="ECO:0000313" key="3">
    <source>
        <dbReference type="EMBL" id="GAU92175.1"/>
    </source>
</evidence>
<accession>A0A1D1UUP6</accession>
<dbReference type="Proteomes" id="UP000186922">
    <property type="component" value="Unassembled WGS sequence"/>
</dbReference>
<comment type="caution">
    <text evidence="3">The sequence shown here is derived from an EMBL/GenBank/DDBJ whole genome shotgun (WGS) entry which is preliminary data.</text>
</comment>
<feature type="signal peptide" evidence="2">
    <location>
        <begin position="1"/>
        <end position="17"/>
    </location>
</feature>
<feature type="compositionally biased region" description="Low complexity" evidence="1">
    <location>
        <begin position="288"/>
        <end position="307"/>
    </location>
</feature>
<keyword evidence="4" id="KW-1185">Reference proteome</keyword>
<feature type="compositionally biased region" description="Polar residues" evidence="1">
    <location>
        <begin position="247"/>
        <end position="257"/>
    </location>
</feature>
<feature type="compositionally biased region" description="Polar residues" evidence="1">
    <location>
        <begin position="228"/>
        <end position="239"/>
    </location>
</feature>
<feature type="region of interest" description="Disordered" evidence="1">
    <location>
        <begin position="284"/>
        <end position="307"/>
    </location>
</feature>
<reference evidence="3 4" key="1">
    <citation type="journal article" date="2016" name="Nat. Commun.">
        <title>Extremotolerant tardigrade genome and improved radiotolerance of human cultured cells by tardigrade-unique protein.</title>
        <authorList>
            <person name="Hashimoto T."/>
            <person name="Horikawa D.D."/>
            <person name="Saito Y."/>
            <person name="Kuwahara H."/>
            <person name="Kozuka-Hata H."/>
            <person name="Shin-I T."/>
            <person name="Minakuchi Y."/>
            <person name="Ohishi K."/>
            <person name="Motoyama A."/>
            <person name="Aizu T."/>
            <person name="Enomoto A."/>
            <person name="Kondo K."/>
            <person name="Tanaka S."/>
            <person name="Hara Y."/>
            <person name="Koshikawa S."/>
            <person name="Sagara H."/>
            <person name="Miura T."/>
            <person name="Yokobori S."/>
            <person name="Miyagawa K."/>
            <person name="Suzuki Y."/>
            <person name="Kubo T."/>
            <person name="Oyama M."/>
            <person name="Kohara Y."/>
            <person name="Fujiyama A."/>
            <person name="Arakawa K."/>
            <person name="Katayama T."/>
            <person name="Toyoda A."/>
            <person name="Kunieda T."/>
        </authorList>
    </citation>
    <scope>NUCLEOTIDE SEQUENCE [LARGE SCALE GENOMIC DNA]</scope>
    <source>
        <strain evidence="3 4">YOKOZUNA-1</strain>
    </source>
</reference>
<feature type="compositionally biased region" description="Polar residues" evidence="1">
    <location>
        <begin position="68"/>
        <end position="87"/>
    </location>
</feature>
<feature type="chain" id="PRO_5008897647" evidence="2">
    <location>
        <begin position="18"/>
        <end position="368"/>
    </location>
</feature>
<gene>
    <name evidence="3" type="primary">RvY_04288-1</name>
    <name evidence="3" type="synonym">RvY_04288.1</name>
    <name evidence="3" type="ORF">RvY_04288</name>
</gene>
<evidence type="ECO:0000256" key="2">
    <source>
        <dbReference type="SAM" id="SignalP"/>
    </source>
</evidence>
<dbReference type="OrthoDB" id="10649314at2759"/>
<dbReference type="AlphaFoldDB" id="A0A1D1UUP6"/>
<dbReference type="EMBL" id="BDGG01000002">
    <property type="protein sequence ID" value="GAU92175.1"/>
    <property type="molecule type" value="Genomic_DNA"/>
</dbReference>
<name>A0A1D1UUP6_RAMVA</name>
<feature type="compositionally biased region" description="Low complexity" evidence="1">
    <location>
        <begin position="51"/>
        <end position="67"/>
    </location>
</feature>
<sequence length="368" mass="36896">MMCGTPLVFLLVGFSWAGSPFFDNSNFGNFQPMNFPKFQFSGMNAFSNLQTQGQTQGQSAATGEGTADSGQLTSVQNSDMKTNDAGTLSTGGSLGQCQGTNCNINGASQVGTQGAFQSQGSLGSQKLFNGQGGFNSGGFPSFGMFGGSDNTGLQSQFQSQFQNSGAAVGSGQVAAGTVNSAQNTNAITNKEGTRVLSTNIGSGQGTNLGLSGAVQAQGQGQTAGQISGIKSTNTKTGVMNGQGADFEQNSANQGINRQSQSQSQGTGAATGQANVVEGSAQNLLSSDVNTNNGGTSVSSNAANTASGKGLRVSGAVSAGGGSQSQVQTNSLQEMLAGLGRRPQVQARNNYPAPVPVTSVLPAPKAPGY</sequence>
<organism evidence="3 4">
    <name type="scientific">Ramazzottius varieornatus</name>
    <name type="common">Water bear</name>
    <name type="synonym">Tardigrade</name>
    <dbReference type="NCBI Taxonomy" id="947166"/>
    <lineage>
        <taxon>Eukaryota</taxon>
        <taxon>Metazoa</taxon>
        <taxon>Ecdysozoa</taxon>
        <taxon>Tardigrada</taxon>
        <taxon>Eutardigrada</taxon>
        <taxon>Parachela</taxon>
        <taxon>Hypsibioidea</taxon>
        <taxon>Ramazzottiidae</taxon>
        <taxon>Ramazzottius</taxon>
    </lineage>
</organism>
<keyword evidence="2" id="KW-0732">Signal</keyword>
<evidence type="ECO:0000256" key="1">
    <source>
        <dbReference type="SAM" id="MobiDB-lite"/>
    </source>
</evidence>
<feature type="region of interest" description="Disordered" evidence="1">
    <location>
        <begin position="221"/>
        <end position="271"/>
    </location>
</feature>
<evidence type="ECO:0000313" key="4">
    <source>
        <dbReference type="Proteomes" id="UP000186922"/>
    </source>
</evidence>
<proteinExistence type="predicted"/>
<protein>
    <submittedName>
        <fullName evidence="3">Uncharacterized protein</fullName>
    </submittedName>
</protein>